<evidence type="ECO:0000313" key="3">
    <source>
        <dbReference type="Proteomes" id="UP001205185"/>
    </source>
</evidence>
<dbReference type="Pfam" id="PF13649">
    <property type="entry name" value="Methyltransf_25"/>
    <property type="match status" value="1"/>
</dbReference>
<dbReference type="GO" id="GO:0008168">
    <property type="term" value="F:methyltransferase activity"/>
    <property type="evidence" value="ECO:0007669"/>
    <property type="project" value="UniProtKB-KW"/>
</dbReference>
<gene>
    <name evidence="2" type="ORF">LV75_006021</name>
</gene>
<dbReference type="SUPFAM" id="SSF53335">
    <property type="entry name" value="S-adenosyl-L-methionine-dependent methyltransferases"/>
    <property type="match status" value="1"/>
</dbReference>
<organism evidence="2 3">
    <name type="scientific">Actinokineospora diospyrosa</name>
    <dbReference type="NCBI Taxonomy" id="103728"/>
    <lineage>
        <taxon>Bacteria</taxon>
        <taxon>Bacillati</taxon>
        <taxon>Actinomycetota</taxon>
        <taxon>Actinomycetes</taxon>
        <taxon>Pseudonocardiales</taxon>
        <taxon>Pseudonocardiaceae</taxon>
        <taxon>Actinokineospora</taxon>
    </lineage>
</organism>
<keyword evidence="3" id="KW-1185">Reference proteome</keyword>
<feature type="domain" description="Methyltransferase" evidence="1">
    <location>
        <begin position="48"/>
        <end position="138"/>
    </location>
</feature>
<dbReference type="RefSeq" id="WP_253890693.1">
    <property type="nucleotide sequence ID" value="NZ_BAAAVB010000004.1"/>
</dbReference>
<evidence type="ECO:0000313" key="2">
    <source>
        <dbReference type="EMBL" id="MCP2273491.1"/>
    </source>
</evidence>
<dbReference type="PANTHER" id="PTHR42912">
    <property type="entry name" value="METHYLTRANSFERASE"/>
    <property type="match status" value="1"/>
</dbReference>
<name>A0ABT1ILG2_9PSEU</name>
<protein>
    <submittedName>
        <fullName evidence="2">Methyltransferase domain-containing protein</fullName>
    </submittedName>
</protein>
<dbReference type="Gene3D" id="3.40.50.150">
    <property type="entry name" value="Vaccinia Virus protein VP39"/>
    <property type="match status" value="1"/>
</dbReference>
<dbReference type="Proteomes" id="UP001205185">
    <property type="component" value="Unassembled WGS sequence"/>
</dbReference>
<dbReference type="GO" id="GO:0032259">
    <property type="term" value="P:methylation"/>
    <property type="evidence" value="ECO:0007669"/>
    <property type="project" value="UniProtKB-KW"/>
</dbReference>
<dbReference type="CDD" id="cd02440">
    <property type="entry name" value="AdoMet_MTases"/>
    <property type="match status" value="1"/>
</dbReference>
<evidence type="ECO:0000259" key="1">
    <source>
        <dbReference type="Pfam" id="PF13649"/>
    </source>
</evidence>
<keyword evidence="2" id="KW-0489">Methyltransferase</keyword>
<reference evidence="2 3" key="1">
    <citation type="submission" date="2022-06" db="EMBL/GenBank/DDBJ databases">
        <title>Genomic Encyclopedia of Archaeal and Bacterial Type Strains, Phase II (KMG-II): from individual species to whole genera.</title>
        <authorList>
            <person name="Goeker M."/>
        </authorList>
    </citation>
    <scope>NUCLEOTIDE SEQUENCE [LARGE SCALE GENOMIC DNA]</scope>
    <source>
        <strain evidence="2 3">DSM 44255</strain>
    </source>
</reference>
<dbReference type="EMBL" id="JAMTCO010000017">
    <property type="protein sequence ID" value="MCP2273491.1"/>
    <property type="molecule type" value="Genomic_DNA"/>
</dbReference>
<dbReference type="InterPro" id="IPR041698">
    <property type="entry name" value="Methyltransf_25"/>
</dbReference>
<comment type="caution">
    <text evidence="2">The sequence shown here is derived from an EMBL/GenBank/DDBJ whole genome shotgun (WGS) entry which is preliminary data.</text>
</comment>
<sequence length="212" mass="23055">MDDSFLAETRSSYDKVADSYARLVPGVEASVIDRALIRAFADVVAGPVVEVGCGTGRVAAYLDALGLDVTGIDLSPGMLVIARRDHPGLRFIEGSILDLELPDSSVAGVIAWYSIIHLPPDRLPMAFAEFARILRPGGHLQLAFHVGDQRNRKTEGYGHEDITLDVYLLPVDRVVTLLGESGFELCHTTLLEPGTYFTSTRPQARLLARRPG</sequence>
<accession>A0ABT1ILG2</accession>
<proteinExistence type="predicted"/>
<dbReference type="InterPro" id="IPR050508">
    <property type="entry name" value="Methyltransf_Superfamily"/>
</dbReference>
<keyword evidence="2" id="KW-0808">Transferase</keyword>
<dbReference type="InterPro" id="IPR029063">
    <property type="entry name" value="SAM-dependent_MTases_sf"/>
</dbReference>